<comment type="caution">
    <text evidence="1">The sequence shown here is derived from an EMBL/GenBank/DDBJ whole genome shotgun (WGS) entry which is preliminary data.</text>
</comment>
<accession>A0A820GI63</accession>
<feature type="non-terminal residue" evidence="1">
    <location>
        <position position="113"/>
    </location>
</feature>
<gene>
    <name evidence="1" type="ORF">OVN521_LOCUS30355</name>
</gene>
<dbReference type="AlphaFoldDB" id="A0A820GI63"/>
<protein>
    <submittedName>
        <fullName evidence="1">Uncharacterized protein</fullName>
    </submittedName>
</protein>
<dbReference type="EMBL" id="CAJOBG010009899">
    <property type="protein sequence ID" value="CAF4275899.1"/>
    <property type="molecule type" value="Genomic_DNA"/>
</dbReference>
<name>A0A820GI63_9BILA</name>
<organism evidence="1 2">
    <name type="scientific">Rotaria magnacalcarata</name>
    <dbReference type="NCBI Taxonomy" id="392030"/>
    <lineage>
        <taxon>Eukaryota</taxon>
        <taxon>Metazoa</taxon>
        <taxon>Spiralia</taxon>
        <taxon>Gnathifera</taxon>
        <taxon>Rotifera</taxon>
        <taxon>Eurotatoria</taxon>
        <taxon>Bdelloidea</taxon>
        <taxon>Philodinida</taxon>
        <taxon>Philodinidae</taxon>
        <taxon>Rotaria</taxon>
    </lineage>
</organism>
<keyword evidence="2" id="KW-1185">Reference proteome</keyword>
<evidence type="ECO:0000313" key="2">
    <source>
        <dbReference type="Proteomes" id="UP000663866"/>
    </source>
</evidence>
<reference evidence="1" key="1">
    <citation type="submission" date="2021-02" db="EMBL/GenBank/DDBJ databases">
        <authorList>
            <person name="Nowell W R."/>
        </authorList>
    </citation>
    <scope>NUCLEOTIDE SEQUENCE</scope>
</reference>
<evidence type="ECO:0000313" key="1">
    <source>
        <dbReference type="EMBL" id="CAF4275899.1"/>
    </source>
</evidence>
<sequence>MNQYIELYSRPLHATATRCRSCKGELKEMGKFYIFSTETPEIQHECTTCSCPAKKHVPIDYALNYRWSNTTSIDYQNKISDKLYSLCHMSARLAYFLIHTACSTKDDPFLNGL</sequence>
<proteinExistence type="predicted"/>
<dbReference type="Proteomes" id="UP000663866">
    <property type="component" value="Unassembled WGS sequence"/>
</dbReference>